<dbReference type="InterPro" id="IPR003140">
    <property type="entry name" value="PLipase/COase/thioEstase"/>
</dbReference>
<proteinExistence type="inferred from homology"/>
<dbReference type="GO" id="GO:0008474">
    <property type="term" value="F:palmitoyl-(protein) hydrolase activity"/>
    <property type="evidence" value="ECO:0007669"/>
    <property type="project" value="UniProtKB-EC"/>
</dbReference>
<dbReference type="GO" id="GO:0052689">
    <property type="term" value="F:carboxylic ester hydrolase activity"/>
    <property type="evidence" value="ECO:0007669"/>
    <property type="project" value="TreeGrafter"/>
</dbReference>
<dbReference type="Gene3D" id="3.40.50.1820">
    <property type="entry name" value="alpha/beta hydrolase"/>
    <property type="match status" value="1"/>
</dbReference>
<dbReference type="SUPFAM" id="SSF53474">
    <property type="entry name" value="alpha/beta-Hydrolases"/>
    <property type="match status" value="1"/>
</dbReference>
<dbReference type="PANTHER" id="PTHR10655">
    <property type="entry name" value="LYSOPHOSPHOLIPASE-RELATED"/>
    <property type="match status" value="1"/>
</dbReference>
<dbReference type="EMBL" id="FN656167">
    <property type="protein sequence ID" value="CBY40901.1"/>
    <property type="molecule type" value="Genomic_DNA"/>
</dbReference>
<dbReference type="GO" id="GO:0005737">
    <property type="term" value="C:cytoplasm"/>
    <property type="evidence" value="ECO:0007669"/>
    <property type="project" value="TreeGrafter"/>
</dbReference>
<name>E4YZM3_OIKDI</name>
<gene>
    <name evidence="4" type="ORF">GSOID_T00022943001</name>
</gene>
<evidence type="ECO:0000256" key="2">
    <source>
        <dbReference type="ARBA" id="ARBA00012423"/>
    </source>
</evidence>
<dbReference type="Pfam" id="PF02230">
    <property type="entry name" value="Abhydrolase_2"/>
    <property type="match status" value="1"/>
</dbReference>
<organism evidence="4">
    <name type="scientific">Oikopleura dioica</name>
    <name type="common">Tunicate</name>
    <dbReference type="NCBI Taxonomy" id="34765"/>
    <lineage>
        <taxon>Eukaryota</taxon>
        <taxon>Metazoa</taxon>
        <taxon>Chordata</taxon>
        <taxon>Tunicata</taxon>
        <taxon>Appendicularia</taxon>
        <taxon>Copelata</taxon>
        <taxon>Oikopleuridae</taxon>
        <taxon>Oikopleura</taxon>
    </lineage>
</organism>
<feature type="domain" description="Phospholipase/carboxylesterase/thioesterase" evidence="3">
    <location>
        <begin position="8"/>
        <end position="218"/>
    </location>
</feature>
<evidence type="ECO:0000256" key="1">
    <source>
        <dbReference type="ARBA" id="ARBA00006499"/>
    </source>
</evidence>
<reference evidence="4" key="1">
    <citation type="journal article" date="2010" name="Science">
        <title>Plasticity of animal genome architecture unmasked by rapid evolution of a pelagic tunicate.</title>
        <authorList>
            <person name="Denoeud F."/>
            <person name="Henriet S."/>
            <person name="Mungpakdee S."/>
            <person name="Aury J.M."/>
            <person name="Da Silva C."/>
            <person name="Brinkmann H."/>
            <person name="Mikhaleva J."/>
            <person name="Olsen L.C."/>
            <person name="Jubin C."/>
            <person name="Canestro C."/>
            <person name="Bouquet J.M."/>
            <person name="Danks G."/>
            <person name="Poulain J."/>
            <person name="Campsteijn C."/>
            <person name="Adamski M."/>
            <person name="Cross I."/>
            <person name="Yadetie F."/>
            <person name="Muffato M."/>
            <person name="Louis A."/>
            <person name="Butcher S."/>
            <person name="Tsagkogeorga G."/>
            <person name="Konrad A."/>
            <person name="Singh S."/>
            <person name="Jensen M.F."/>
            <person name="Cong E.H."/>
            <person name="Eikeseth-Otteraa H."/>
            <person name="Noel B."/>
            <person name="Anthouard V."/>
            <person name="Porcel B.M."/>
            <person name="Kachouri-Lafond R."/>
            <person name="Nishino A."/>
            <person name="Ugolini M."/>
            <person name="Chourrout P."/>
            <person name="Nishida H."/>
            <person name="Aasland R."/>
            <person name="Huzurbazar S."/>
            <person name="Westhof E."/>
            <person name="Delsuc F."/>
            <person name="Lehrach H."/>
            <person name="Reinhardt R."/>
            <person name="Weissenbach J."/>
            <person name="Roy S.W."/>
            <person name="Artiguenave F."/>
            <person name="Postlethwait J.H."/>
            <person name="Manak J.R."/>
            <person name="Thompson E.M."/>
            <person name="Jaillon O."/>
            <person name="Du Pasquier L."/>
            <person name="Boudinot P."/>
            <person name="Liberles D.A."/>
            <person name="Volff J.N."/>
            <person name="Philippe H."/>
            <person name="Lenhard B."/>
            <person name="Roest Crollius H."/>
            <person name="Wincker P."/>
            <person name="Chourrout D."/>
        </authorList>
    </citation>
    <scope>NUCLEOTIDE SEQUENCE [LARGE SCALE GENOMIC DNA]</scope>
</reference>
<evidence type="ECO:0000259" key="3">
    <source>
        <dbReference type="Pfam" id="PF02230"/>
    </source>
</evidence>
<dbReference type="PANTHER" id="PTHR10655:SF68">
    <property type="entry name" value="PALMITOYL-PROTEIN HYDROLASE"/>
    <property type="match status" value="1"/>
</dbReference>
<comment type="similarity">
    <text evidence="1">Belongs to the AB hydrolase superfamily. AB hydrolase 2 family.</text>
</comment>
<accession>E4YZM3</accession>
<protein>
    <recommendedName>
        <fullName evidence="2">palmitoyl-protein hydrolase</fullName>
        <ecNumber evidence="2">3.1.2.22</ecNumber>
    </recommendedName>
</protein>
<sequence length="219" mass="24436">MENNAYRIQPTEPIKGAVIFLHGLGDQGQGWHSEFKQRLSKYRKDIDFIFPNAPEQRVTLNMGMSMPSWFDLYGLSPDSNEDEEGIIKMSKNVDQLVDTIMKQHNIPSEKIVIAGFSQGGALAIYTTLTSSKKFGGAICLSTWLPLRKNVLKAVKDHRFPVFFGHGKSDNIVPNNFGRVSADALKSSGFDVTWKDYPGMGHSSCADEFGDIKQFLDKAI</sequence>
<dbReference type="Proteomes" id="UP000011014">
    <property type="component" value="Unassembled WGS sequence"/>
</dbReference>
<evidence type="ECO:0000313" key="4">
    <source>
        <dbReference type="EMBL" id="CBY40901.1"/>
    </source>
</evidence>
<dbReference type="EC" id="3.1.2.22" evidence="2"/>
<dbReference type="AlphaFoldDB" id="E4YZM3"/>
<dbReference type="InterPro" id="IPR029058">
    <property type="entry name" value="AB_hydrolase_fold"/>
</dbReference>
<dbReference type="InterPro" id="IPR050565">
    <property type="entry name" value="LYPA1-2/EST-like"/>
</dbReference>